<organism evidence="1 2">
    <name type="scientific">Streptomyces phage Darolandstone</name>
    <dbReference type="NCBI Taxonomy" id="2315716"/>
    <lineage>
        <taxon>Viruses</taxon>
        <taxon>Duplodnaviria</taxon>
        <taxon>Heunggongvirae</taxon>
        <taxon>Uroviricota</taxon>
        <taxon>Caudoviricetes</taxon>
        <taxon>Raleighvirus</taxon>
        <taxon>Raleighvirus darolandstone</taxon>
    </lineage>
</organism>
<dbReference type="RefSeq" id="YP_009812963.1">
    <property type="nucleotide sequence ID" value="NC_048072.1"/>
</dbReference>
<reference evidence="1 2" key="1">
    <citation type="submission" date="2018-08" db="EMBL/GenBank/DDBJ databases">
        <authorList>
            <person name="Amani N.Z."/>
            <person name="Ambroziak M.E."/>
            <person name="Biju A."/>
            <person name="Bushnell W."/>
            <person name="Calia C.N."/>
            <person name="Chen Y.J."/>
            <person name="Hill L.T."/>
            <person name="Karpinska S."/>
            <person name="Martinez K.C."/>
            <person name="Medwid J.R."/>
            <person name="Nguyen C."/>
            <person name="Oliver A."/>
            <person name="Pham J.P."/>
            <person name="Ramsey M.R."/>
            <person name="Ravi S."/>
            <person name="Sardina J.R."/>
            <person name="Senecal S.L."/>
            <person name="Sheen J."/>
            <person name="Shende N.V."/>
            <person name="Shi C.Y."/>
            <person name="Stuart L.C."/>
            <person name="Vu L."/>
            <person name="Wang L.Q."/>
            <person name="West L.J."/>
            <person name="Westgaard A.C."/>
            <person name="Liu R.B."/>
            <person name="Pierce E.C."/>
            <person name="Mohan S."/>
            <person name="Pogliano J."/>
            <person name="Delesalle V.A."/>
            <person name="Garlena R.A."/>
            <person name="Russell D.A."/>
            <person name="Pope W.H."/>
            <person name="Jacobs-Sera D."/>
            <person name="Hatfull G.F."/>
        </authorList>
    </citation>
    <scope>NUCLEOTIDE SEQUENCE [LARGE SCALE GENOMIC DNA]</scope>
</reference>
<keyword evidence="2" id="KW-1185">Reference proteome</keyword>
<dbReference type="Proteomes" id="UP000282247">
    <property type="component" value="Segment"/>
</dbReference>
<dbReference type="KEGG" id="vg:55004032"/>
<dbReference type="GeneID" id="55004032"/>
<dbReference type="EMBL" id="MH825699">
    <property type="protein sequence ID" value="AYD86239.1"/>
    <property type="molecule type" value="Genomic_DNA"/>
</dbReference>
<evidence type="ECO:0000313" key="1">
    <source>
        <dbReference type="EMBL" id="AYD86239.1"/>
    </source>
</evidence>
<name>A0A386KMS4_9CAUD</name>
<proteinExistence type="predicted"/>
<accession>A0A386KMS4</accession>
<protein>
    <submittedName>
        <fullName evidence="1">Uncharacterized protein</fullName>
    </submittedName>
</protein>
<sequence length="108" mass="11742">METYAVRGAALKTTGHYRRPGTRDLFCGRLAGGRNGIFAAVRGWHLCKRCVRAEARDRAEAAAVAAQWRTEAPRTPRPTAPVTAPLRPVQLALDGLPHKPEQVALFAA</sequence>
<gene>
    <name evidence="1" type="primary">52</name>
    <name evidence="1" type="ORF">SEA_DAROLANDSTONE_52</name>
</gene>
<evidence type="ECO:0000313" key="2">
    <source>
        <dbReference type="Proteomes" id="UP000282247"/>
    </source>
</evidence>